<keyword evidence="3" id="KW-1185">Reference proteome</keyword>
<name>A0A2V1DDN6_9PLEO</name>
<keyword evidence="1" id="KW-0472">Membrane</keyword>
<dbReference type="Proteomes" id="UP000244855">
    <property type="component" value="Unassembled WGS sequence"/>
</dbReference>
<keyword evidence="1" id="KW-1133">Transmembrane helix</keyword>
<dbReference type="GO" id="GO:0016705">
    <property type="term" value="F:oxidoreductase activity, acting on paired donors, with incorporation or reduction of molecular oxygen"/>
    <property type="evidence" value="ECO:0007669"/>
    <property type="project" value="InterPro"/>
</dbReference>
<evidence type="ECO:0008006" key="4">
    <source>
        <dbReference type="Google" id="ProtNLM"/>
    </source>
</evidence>
<dbReference type="GO" id="GO:0020037">
    <property type="term" value="F:heme binding"/>
    <property type="evidence" value="ECO:0007669"/>
    <property type="project" value="InterPro"/>
</dbReference>
<dbReference type="AlphaFoldDB" id="A0A2V1DDN6"/>
<evidence type="ECO:0000313" key="3">
    <source>
        <dbReference type="Proteomes" id="UP000244855"/>
    </source>
</evidence>
<protein>
    <recommendedName>
        <fullName evidence="4">Cytochrome P450</fullName>
    </recommendedName>
</protein>
<dbReference type="GO" id="GO:0004497">
    <property type="term" value="F:monooxygenase activity"/>
    <property type="evidence" value="ECO:0007669"/>
    <property type="project" value="InterPro"/>
</dbReference>
<dbReference type="EMBL" id="KZ805473">
    <property type="protein sequence ID" value="PVH96141.1"/>
    <property type="molecule type" value="Genomic_DNA"/>
</dbReference>
<dbReference type="PANTHER" id="PTHR47582:SF1">
    <property type="entry name" value="P450, PUTATIVE (EUROFUNG)-RELATED"/>
    <property type="match status" value="1"/>
</dbReference>
<sequence>MPLVSFLTSFCGAAALIVCFLFYTWSKTPRGLHQPKEVPPTIPIPFIGHAIGLWMWRNHYYTKISQQWNLPIILLPMLGANVYVSKSPELLYSIQRQPKSLSFWYFEAQFTSRLGKLSHDGTEGSFRGVLPESTGDCPVIDCLKGVKMALSVQGDLNKMSQVALQSFGEGVVKLVQEKGVLIDLEAWVKHKVMLASTDAAYGPKNSFSDHAIADAFW</sequence>
<dbReference type="SUPFAM" id="SSF48264">
    <property type="entry name" value="Cytochrome P450"/>
    <property type="match status" value="1"/>
</dbReference>
<evidence type="ECO:0000313" key="2">
    <source>
        <dbReference type="EMBL" id="PVH96141.1"/>
    </source>
</evidence>
<dbReference type="PANTHER" id="PTHR47582">
    <property type="entry name" value="P450, PUTATIVE (EUROFUNG)-RELATED"/>
    <property type="match status" value="1"/>
</dbReference>
<evidence type="ECO:0000256" key="1">
    <source>
        <dbReference type="SAM" id="Phobius"/>
    </source>
</evidence>
<dbReference type="InterPro" id="IPR053007">
    <property type="entry name" value="CYP450_monoxygenase_sec-met"/>
</dbReference>
<accession>A0A2V1DDN6</accession>
<dbReference type="OrthoDB" id="3366823at2759"/>
<feature type="transmembrane region" description="Helical" evidence="1">
    <location>
        <begin position="6"/>
        <end position="26"/>
    </location>
</feature>
<keyword evidence="1" id="KW-0812">Transmembrane</keyword>
<reference evidence="2 3" key="1">
    <citation type="journal article" date="2018" name="Sci. Rep.">
        <title>Comparative genomics provides insights into the lifestyle and reveals functional heterogeneity of dark septate endophytic fungi.</title>
        <authorList>
            <person name="Knapp D.G."/>
            <person name="Nemeth J.B."/>
            <person name="Barry K."/>
            <person name="Hainaut M."/>
            <person name="Henrissat B."/>
            <person name="Johnson J."/>
            <person name="Kuo A."/>
            <person name="Lim J.H.P."/>
            <person name="Lipzen A."/>
            <person name="Nolan M."/>
            <person name="Ohm R.A."/>
            <person name="Tamas L."/>
            <person name="Grigoriev I.V."/>
            <person name="Spatafora J.W."/>
            <person name="Nagy L.G."/>
            <person name="Kovacs G.M."/>
        </authorList>
    </citation>
    <scope>NUCLEOTIDE SEQUENCE [LARGE SCALE GENOMIC DNA]</scope>
    <source>
        <strain evidence="2 3">DSE2036</strain>
    </source>
</reference>
<proteinExistence type="predicted"/>
<organism evidence="2 3">
    <name type="scientific">Periconia macrospinosa</name>
    <dbReference type="NCBI Taxonomy" id="97972"/>
    <lineage>
        <taxon>Eukaryota</taxon>
        <taxon>Fungi</taxon>
        <taxon>Dikarya</taxon>
        <taxon>Ascomycota</taxon>
        <taxon>Pezizomycotina</taxon>
        <taxon>Dothideomycetes</taxon>
        <taxon>Pleosporomycetidae</taxon>
        <taxon>Pleosporales</taxon>
        <taxon>Massarineae</taxon>
        <taxon>Periconiaceae</taxon>
        <taxon>Periconia</taxon>
    </lineage>
</organism>
<dbReference type="InterPro" id="IPR036396">
    <property type="entry name" value="Cyt_P450_sf"/>
</dbReference>
<dbReference type="Gene3D" id="1.10.630.10">
    <property type="entry name" value="Cytochrome P450"/>
    <property type="match status" value="1"/>
</dbReference>
<dbReference type="STRING" id="97972.A0A2V1DDN6"/>
<gene>
    <name evidence="2" type="ORF">DM02DRAFT_659491</name>
</gene>
<dbReference type="GO" id="GO:0005506">
    <property type="term" value="F:iron ion binding"/>
    <property type="evidence" value="ECO:0007669"/>
    <property type="project" value="InterPro"/>
</dbReference>